<organism evidence="1 2">
    <name type="scientific">Methanolapillus millepedarum</name>
    <dbReference type="NCBI Taxonomy" id="3028296"/>
    <lineage>
        <taxon>Archaea</taxon>
        <taxon>Methanobacteriati</taxon>
        <taxon>Methanobacteriota</taxon>
        <taxon>Stenosarchaea group</taxon>
        <taxon>Methanomicrobia</taxon>
        <taxon>Methanosarcinales</taxon>
        <taxon>Methanosarcinaceae</taxon>
        <taxon>Methanolapillus</taxon>
    </lineage>
</organism>
<dbReference type="AlphaFoldDB" id="A0AA96ZW93"/>
<accession>A0AA96ZW93</accession>
<name>A0AA96ZW93_9EURY</name>
<proteinExistence type="predicted"/>
<protein>
    <submittedName>
        <fullName evidence="1">Uncharacterized protein</fullName>
    </submittedName>
</protein>
<sequence length="58" mass="6958">MTHRKAVYPLKTNRRQSIVIFILCSRWGNSHHSPFVLIWMALFMITACKEQKEILLWN</sequence>
<evidence type="ECO:0000313" key="2">
    <source>
        <dbReference type="Proteomes" id="UP001303587"/>
    </source>
</evidence>
<gene>
    <name evidence="1" type="ORF">MsAc7_12600</name>
</gene>
<dbReference type="Proteomes" id="UP001303587">
    <property type="component" value="Chromosome"/>
</dbReference>
<keyword evidence="2" id="KW-1185">Reference proteome</keyword>
<reference evidence="1 2" key="1">
    <citation type="submission" date="2023-07" db="EMBL/GenBank/DDBJ databases">
        <title>Closed genoem sequence of Methanosarcinaceae archaeon Ac7.</title>
        <authorList>
            <person name="Poehlein A."/>
            <person name="Protasov E."/>
            <person name="Platt K."/>
            <person name="Reeh H."/>
            <person name="Daniel R."/>
            <person name="Brune A."/>
        </authorList>
    </citation>
    <scope>NUCLEOTIDE SEQUENCE [LARGE SCALE GENOMIC DNA]</scope>
    <source>
        <strain evidence="1 2">Ac7</strain>
    </source>
</reference>
<evidence type="ECO:0000313" key="1">
    <source>
        <dbReference type="EMBL" id="WNY25702.1"/>
    </source>
</evidence>
<dbReference type="EMBL" id="CP131060">
    <property type="protein sequence ID" value="WNY25702.1"/>
    <property type="molecule type" value="Genomic_DNA"/>
</dbReference>